<dbReference type="EMBL" id="MU251244">
    <property type="protein sequence ID" value="KAG9258278.1"/>
    <property type="molecule type" value="Genomic_DNA"/>
</dbReference>
<dbReference type="AlphaFoldDB" id="A0A9P7ZTW6"/>
<feature type="region of interest" description="Disordered" evidence="1">
    <location>
        <begin position="61"/>
        <end position="122"/>
    </location>
</feature>
<gene>
    <name evidence="2" type="ORF">F5Z01DRAFT_327645</name>
</gene>
<feature type="region of interest" description="Disordered" evidence="1">
    <location>
        <begin position="137"/>
        <end position="158"/>
    </location>
</feature>
<dbReference type="GeneID" id="70289976"/>
<evidence type="ECO:0000313" key="2">
    <source>
        <dbReference type="EMBL" id="KAG9258278.1"/>
    </source>
</evidence>
<dbReference type="Proteomes" id="UP000887229">
    <property type="component" value="Unassembled WGS sequence"/>
</dbReference>
<reference evidence="2" key="1">
    <citation type="journal article" date="2021" name="IMA Fungus">
        <title>Genomic characterization of three marine fungi, including Emericellopsis atlantica sp. nov. with signatures of a generalist lifestyle and marine biomass degradation.</title>
        <authorList>
            <person name="Hagestad O.C."/>
            <person name="Hou L."/>
            <person name="Andersen J.H."/>
            <person name="Hansen E.H."/>
            <person name="Altermark B."/>
            <person name="Li C."/>
            <person name="Kuhnert E."/>
            <person name="Cox R.J."/>
            <person name="Crous P.W."/>
            <person name="Spatafora J.W."/>
            <person name="Lail K."/>
            <person name="Amirebrahimi M."/>
            <person name="Lipzen A."/>
            <person name="Pangilinan J."/>
            <person name="Andreopoulos W."/>
            <person name="Hayes R.D."/>
            <person name="Ng V."/>
            <person name="Grigoriev I.V."/>
            <person name="Jackson S.A."/>
            <person name="Sutton T.D.S."/>
            <person name="Dobson A.D.W."/>
            <person name="Rama T."/>
        </authorList>
    </citation>
    <scope>NUCLEOTIDE SEQUENCE</scope>
    <source>
        <strain evidence="2">TS7</strain>
    </source>
</reference>
<evidence type="ECO:0000256" key="1">
    <source>
        <dbReference type="SAM" id="MobiDB-lite"/>
    </source>
</evidence>
<protein>
    <submittedName>
        <fullName evidence="2">Uncharacterized protein</fullName>
    </submittedName>
</protein>
<sequence length="158" mass="17444">MAGSFACLQCRAWTGGYQCARVHICRRLSPRRAKTRQNRTKQGSWVVIVIVIVRVRAVDGPQAMGNKQEQFEDKMLRRTKSGSRSQRSGERKRRSRDMACVPPVNGPANVPPSSPSMSPGTGRHWWGLQRLGCPGLPVNELAEGSSPVHPSPTSHFAD</sequence>
<dbReference type="RefSeq" id="XP_046122202.1">
    <property type="nucleotide sequence ID" value="XM_046259073.1"/>
</dbReference>
<evidence type="ECO:0000313" key="3">
    <source>
        <dbReference type="Proteomes" id="UP000887229"/>
    </source>
</evidence>
<organism evidence="2 3">
    <name type="scientific">Emericellopsis atlantica</name>
    <dbReference type="NCBI Taxonomy" id="2614577"/>
    <lineage>
        <taxon>Eukaryota</taxon>
        <taxon>Fungi</taxon>
        <taxon>Dikarya</taxon>
        <taxon>Ascomycota</taxon>
        <taxon>Pezizomycotina</taxon>
        <taxon>Sordariomycetes</taxon>
        <taxon>Hypocreomycetidae</taxon>
        <taxon>Hypocreales</taxon>
        <taxon>Bionectriaceae</taxon>
        <taxon>Emericellopsis</taxon>
    </lineage>
</organism>
<comment type="caution">
    <text evidence="2">The sequence shown here is derived from an EMBL/GenBank/DDBJ whole genome shotgun (WGS) entry which is preliminary data.</text>
</comment>
<name>A0A9P7ZTW6_9HYPO</name>
<accession>A0A9P7ZTW6</accession>
<keyword evidence="3" id="KW-1185">Reference proteome</keyword>
<proteinExistence type="predicted"/>